<evidence type="ECO:0000313" key="1">
    <source>
        <dbReference type="EMBL" id="SIQ78044.1"/>
    </source>
</evidence>
<accession>A0ABY1JU13</accession>
<proteinExistence type="predicted"/>
<evidence type="ECO:0008006" key="3">
    <source>
        <dbReference type="Google" id="ProtNLM"/>
    </source>
</evidence>
<protein>
    <recommendedName>
        <fullName evidence="3">Glutaredoxin</fullName>
    </recommendedName>
</protein>
<comment type="caution">
    <text evidence="1">The sequence shown here is derived from an EMBL/GenBank/DDBJ whole genome shotgun (WGS) entry which is preliminary data.</text>
</comment>
<dbReference type="EMBL" id="FTNK01000004">
    <property type="protein sequence ID" value="SIQ78044.1"/>
    <property type="molecule type" value="Genomic_DNA"/>
</dbReference>
<sequence length="76" mass="8365">MSKRIKVFTDGSPLSDDVVEQVKKLACSKCEFIVNNLSEPPVAAECEDKVKGYGITSLPAVTIDGKVVDYKKFKKK</sequence>
<keyword evidence="2" id="KW-1185">Reference proteome</keyword>
<dbReference type="Gene3D" id="3.40.30.10">
    <property type="entry name" value="Glutaredoxin"/>
    <property type="match status" value="1"/>
</dbReference>
<name>A0ABY1JU13_9BACL</name>
<reference evidence="1 2" key="1">
    <citation type="submission" date="2017-01" db="EMBL/GenBank/DDBJ databases">
        <authorList>
            <person name="Varghese N."/>
            <person name="Submissions S."/>
        </authorList>
    </citation>
    <scope>NUCLEOTIDE SEQUENCE [LARGE SCALE GENOMIC DNA]</scope>
    <source>
        <strain evidence="1 2">ATCC 23464</strain>
    </source>
</reference>
<dbReference type="RefSeq" id="WP_068585973.1">
    <property type="nucleotide sequence ID" value="NZ_FTNK01000004.1"/>
</dbReference>
<organism evidence="1 2">
    <name type="scientific">Paenibacillus macquariensis</name>
    <dbReference type="NCBI Taxonomy" id="948756"/>
    <lineage>
        <taxon>Bacteria</taxon>
        <taxon>Bacillati</taxon>
        <taxon>Bacillota</taxon>
        <taxon>Bacilli</taxon>
        <taxon>Bacillales</taxon>
        <taxon>Paenibacillaceae</taxon>
        <taxon>Paenibacillus</taxon>
    </lineage>
</organism>
<evidence type="ECO:0000313" key="2">
    <source>
        <dbReference type="Proteomes" id="UP000186666"/>
    </source>
</evidence>
<dbReference type="Proteomes" id="UP000186666">
    <property type="component" value="Unassembled WGS sequence"/>
</dbReference>
<gene>
    <name evidence="1" type="ORF">SAMN05421578_10419</name>
</gene>